<reference evidence="2" key="1">
    <citation type="submission" date="2021-01" db="EMBL/GenBank/DDBJ databases">
        <authorList>
            <person name="Corre E."/>
            <person name="Pelletier E."/>
            <person name="Niang G."/>
            <person name="Scheremetjew M."/>
            <person name="Finn R."/>
            <person name="Kale V."/>
            <person name="Holt S."/>
            <person name="Cochrane G."/>
            <person name="Meng A."/>
            <person name="Brown T."/>
            <person name="Cohen L."/>
        </authorList>
    </citation>
    <scope>NUCLEOTIDE SEQUENCE</scope>
    <source>
        <strain evidence="2">Pbaha01</strain>
    </source>
</reference>
<name>A0A7S0FKK9_9DINO</name>
<organism evidence="2">
    <name type="scientific">Pyrodinium bahamense</name>
    <dbReference type="NCBI Taxonomy" id="73915"/>
    <lineage>
        <taxon>Eukaryota</taxon>
        <taxon>Sar</taxon>
        <taxon>Alveolata</taxon>
        <taxon>Dinophyceae</taxon>
        <taxon>Gonyaulacales</taxon>
        <taxon>Pyrocystaceae</taxon>
        <taxon>Pyrodinium</taxon>
    </lineage>
</organism>
<feature type="region of interest" description="Disordered" evidence="1">
    <location>
        <begin position="126"/>
        <end position="153"/>
    </location>
</feature>
<evidence type="ECO:0000313" key="2">
    <source>
        <dbReference type="EMBL" id="CAD8367479.1"/>
    </source>
</evidence>
<gene>
    <name evidence="2" type="ORF">PBAH0796_LOCUS18412</name>
</gene>
<accession>A0A7S0FKK9</accession>
<evidence type="ECO:0000256" key="1">
    <source>
        <dbReference type="SAM" id="MobiDB-lite"/>
    </source>
</evidence>
<dbReference type="EMBL" id="HBEG01030117">
    <property type="protein sequence ID" value="CAD8367479.1"/>
    <property type="molecule type" value="Transcribed_RNA"/>
</dbReference>
<protein>
    <submittedName>
        <fullName evidence="2">Uncharacterized protein</fullName>
    </submittedName>
</protein>
<sequence length="153" mass="16417">MGATGVTAPPLAAWGGPLRRASRSSSCLRMAATASWACLRPWRCSRSSWWSSSVHSWGSNASLVGHSILLAEVAPQVKDCDIQLDGSELGLQLKLLERPSQLLGLQLTARQEPVSRHVQALVLTKATTPARPQAPGEETEVEQGPKKGTSLWP</sequence>
<proteinExistence type="predicted"/>
<dbReference type="AlphaFoldDB" id="A0A7S0FKK9"/>